<proteinExistence type="inferred from homology"/>
<dbReference type="EC" id="5.2.1.8" evidence="3"/>
<evidence type="ECO:0000256" key="4">
    <source>
        <dbReference type="ARBA" id="ARBA00023110"/>
    </source>
</evidence>
<dbReference type="InterPro" id="IPR027304">
    <property type="entry name" value="Trigger_fact/SurA_dom_sf"/>
</dbReference>
<protein>
    <recommendedName>
        <fullName evidence="3">peptidylprolyl isomerase</fullName>
        <ecNumber evidence="3">5.2.1.8</ecNumber>
    </recommendedName>
</protein>
<dbReference type="NCBIfam" id="TIGR00115">
    <property type="entry name" value="tig"/>
    <property type="match status" value="1"/>
</dbReference>
<dbReference type="GO" id="GO:0003755">
    <property type="term" value="F:peptidyl-prolyl cis-trans isomerase activity"/>
    <property type="evidence" value="ECO:0000318"/>
    <property type="project" value="GO_Central"/>
</dbReference>
<dbReference type="HAMAP" id="MF_00303">
    <property type="entry name" value="Trigger_factor_Tig"/>
    <property type="match status" value="1"/>
</dbReference>
<dbReference type="FunFam" id="3.10.50.40:FF:000001">
    <property type="entry name" value="Trigger factor"/>
    <property type="match status" value="1"/>
</dbReference>
<dbReference type="GO" id="GO:0043022">
    <property type="term" value="F:ribosome binding"/>
    <property type="evidence" value="ECO:0000318"/>
    <property type="project" value="GO_Central"/>
</dbReference>
<dbReference type="SUPFAM" id="SSF109998">
    <property type="entry name" value="Triger factor/SurA peptide-binding domain-like"/>
    <property type="match status" value="1"/>
</dbReference>
<keyword evidence="11" id="KW-1185">Reference proteome</keyword>
<evidence type="ECO:0000259" key="8">
    <source>
        <dbReference type="Pfam" id="PF05697"/>
    </source>
</evidence>
<dbReference type="InterPro" id="IPR046357">
    <property type="entry name" value="PPIase_dom_sf"/>
</dbReference>
<dbReference type="EMBL" id="LFYR01000379">
    <property type="protein sequence ID" value="KMZ74240.1"/>
    <property type="molecule type" value="Genomic_DNA"/>
</dbReference>
<comment type="similarity">
    <text evidence="2">Belongs to the FKBP-type PPIase family. Tig subfamily.</text>
</comment>
<dbReference type="SUPFAM" id="SSF102735">
    <property type="entry name" value="Trigger factor ribosome-binding domain"/>
    <property type="match status" value="1"/>
</dbReference>
<evidence type="ECO:0000259" key="9">
    <source>
        <dbReference type="Pfam" id="PF05698"/>
    </source>
</evidence>
<dbReference type="InterPro" id="IPR008881">
    <property type="entry name" value="Trigger_fac_ribosome-bd_bac"/>
</dbReference>
<dbReference type="PANTHER" id="PTHR30560">
    <property type="entry name" value="TRIGGER FACTOR CHAPERONE AND PEPTIDYL-PROLYL CIS/TRANS ISOMERASE"/>
    <property type="match status" value="1"/>
</dbReference>
<organism evidence="10 11">
    <name type="scientific">Zostera marina</name>
    <name type="common">Eelgrass</name>
    <dbReference type="NCBI Taxonomy" id="29655"/>
    <lineage>
        <taxon>Eukaryota</taxon>
        <taxon>Viridiplantae</taxon>
        <taxon>Streptophyta</taxon>
        <taxon>Embryophyta</taxon>
        <taxon>Tracheophyta</taxon>
        <taxon>Spermatophyta</taxon>
        <taxon>Magnoliopsida</taxon>
        <taxon>Liliopsida</taxon>
        <taxon>Zosteraceae</taxon>
        <taxon>Zostera</taxon>
    </lineage>
</organism>
<dbReference type="GO" id="GO:0015031">
    <property type="term" value="P:protein transport"/>
    <property type="evidence" value="ECO:0007669"/>
    <property type="project" value="InterPro"/>
</dbReference>
<comment type="caution">
    <text evidence="10">The sequence shown here is derived from an EMBL/GenBank/DDBJ whole genome shotgun (WGS) entry which is preliminary data.</text>
</comment>
<dbReference type="FunFam" id="1.10.3120.10:FF:000004">
    <property type="entry name" value="Chloroplast trigger factor"/>
    <property type="match status" value="1"/>
</dbReference>
<evidence type="ECO:0000256" key="6">
    <source>
        <dbReference type="ARBA" id="ARBA00023235"/>
    </source>
</evidence>
<reference evidence="11" key="1">
    <citation type="journal article" date="2016" name="Nature">
        <title>The genome of the seagrass Zostera marina reveals angiosperm adaptation to the sea.</title>
        <authorList>
            <person name="Olsen J.L."/>
            <person name="Rouze P."/>
            <person name="Verhelst B."/>
            <person name="Lin Y.-C."/>
            <person name="Bayer T."/>
            <person name="Collen J."/>
            <person name="Dattolo E."/>
            <person name="De Paoli E."/>
            <person name="Dittami S."/>
            <person name="Maumus F."/>
            <person name="Michel G."/>
            <person name="Kersting A."/>
            <person name="Lauritano C."/>
            <person name="Lohaus R."/>
            <person name="Toepel M."/>
            <person name="Tonon T."/>
            <person name="Vanneste K."/>
            <person name="Amirebrahimi M."/>
            <person name="Brakel J."/>
            <person name="Bostroem C."/>
            <person name="Chovatia M."/>
            <person name="Grimwood J."/>
            <person name="Jenkins J.W."/>
            <person name="Jueterbock A."/>
            <person name="Mraz A."/>
            <person name="Stam W.T."/>
            <person name="Tice H."/>
            <person name="Bornberg-Bauer E."/>
            <person name="Green P.J."/>
            <person name="Pearson G.A."/>
            <person name="Procaccini G."/>
            <person name="Duarte C.M."/>
            <person name="Schmutz J."/>
            <person name="Reusch T.B.H."/>
            <person name="Van de Peer Y."/>
        </authorList>
    </citation>
    <scope>NUCLEOTIDE SEQUENCE [LARGE SCALE GENOMIC DNA]</scope>
    <source>
        <strain evidence="11">cv. Finnish</strain>
    </source>
</reference>
<comment type="function">
    <text evidence="7">Involved in protein export. Acts as a chaperone by maintaining the newly synthesized protein in an open conformation. Functions as a peptidyl-prolyl cis-trans isomerase.</text>
</comment>
<keyword evidence="6" id="KW-0413">Isomerase</keyword>
<dbReference type="OMA" id="KGIKTQF"/>
<dbReference type="AlphaFoldDB" id="A0A0K9Q1B7"/>
<dbReference type="InterPro" id="IPR036611">
    <property type="entry name" value="Trigger_fac_ribosome-bd_sf"/>
</dbReference>
<sequence>MELTTVSLRSFRIPSNPSFLSSAFAPTRLVLVRSTSPYLKISSQLGKIKPLSKKLKVSEKTVTNEVEKEILSEDVLVIETKQPNSSVLLNVEVTPAICQDCYKNVIDGVARRSKIPGFRPGKKVPENILVNYVGRDQLQRATIESILKRTLPSATSSMKGRVLKDSIRIVTKFSEMNESFSLQNSLRYDVVADVAPVISWSSEYKNMKIVVEIDNIINAEVACELEIKRRHKAMGALKIVTDRGLEVGDLVVLDIFAKKIKEDASEGESIPSAERIGFHFDTEEANNLLPGFLDSILGARQGETKIFNLLFPESWEQENLQGVNAGFTVVCKEIFYRELPALDDSTAEKLLPGSNTLSEVRESILEKCREMEQDARDQATDNAILRQLREIVELEIPQTLFEEQGRQLYGAKLLQIQANQKLDEQQLAFLTSEKTVKEYLESQRANVSNIIKQMLAVGEIFKCENLQFSTEEMVKEVENSLAEFKRHNQDYDEERVKDQVQEMLEGAKVLEWLRENSDIQYVDV</sequence>
<evidence type="ECO:0000256" key="1">
    <source>
        <dbReference type="ARBA" id="ARBA00000971"/>
    </source>
</evidence>
<evidence type="ECO:0000256" key="7">
    <source>
        <dbReference type="ARBA" id="ARBA00024849"/>
    </source>
</evidence>
<dbReference type="OrthoDB" id="3366at2759"/>
<dbReference type="Gene3D" id="1.10.3120.10">
    <property type="entry name" value="Trigger factor, C-terminal domain"/>
    <property type="match status" value="1"/>
</dbReference>
<dbReference type="Pfam" id="PF05697">
    <property type="entry name" value="Trigger_N"/>
    <property type="match status" value="1"/>
</dbReference>
<dbReference type="Gene3D" id="3.30.70.1050">
    <property type="entry name" value="Trigger factor ribosome-binding domain"/>
    <property type="match status" value="1"/>
</dbReference>
<dbReference type="Proteomes" id="UP000036987">
    <property type="component" value="Unassembled WGS sequence"/>
</dbReference>
<dbReference type="Pfam" id="PF05698">
    <property type="entry name" value="Trigger_C"/>
    <property type="match status" value="1"/>
</dbReference>
<dbReference type="InterPro" id="IPR005215">
    <property type="entry name" value="Trig_fac"/>
</dbReference>
<keyword evidence="5" id="KW-0143">Chaperone</keyword>
<evidence type="ECO:0000256" key="5">
    <source>
        <dbReference type="ARBA" id="ARBA00023186"/>
    </source>
</evidence>
<accession>A0A0K9Q1B7</accession>
<name>A0A0K9Q1B7_ZOSMR</name>
<dbReference type="SUPFAM" id="SSF54534">
    <property type="entry name" value="FKBP-like"/>
    <property type="match status" value="1"/>
</dbReference>
<feature type="domain" description="Trigger factor C-terminal" evidence="9">
    <location>
        <begin position="356"/>
        <end position="513"/>
    </location>
</feature>
<dbReference type="GO" id="GO:0051083">
    <property type="term" value="P:'de novo' cotranslational protein folding"/>
    <property type="evidence" value="ECO:0000318"/>
    <property type="project" value="GO_Central"/>
</dbReference>
<dbReference type="GO" id="GO:0044183">
    <property type="term" value="F:protein folding chaperone"/>
    <property type="evidence" value="ECO:0000318"/>
    <property type="project" value="GO_Central"/>
</dbReference>
<feature type="domain" description="Trigger factor ribosome-binding bacterial" evidence="8">
    <location>
        <begin position="79"/>
        <end position="226"/>
    </location>
</feature>
<evidence type="ECO:0000256" key="2">
    <source>
        <dbReference type="ARBA" id="ARBA00005464"/>
    </source>
</evidence>
<evidence type="ECO:0000313" key="11">
    <source>
        <dbReference type="Proteomes" id="UP000036987"/>
    </source>
</evidence>
<dbReference type="STRING" id="29655.A0A0K9Q1B7"/>
<evidence type="ECO:0000313" key="10">
    <source>
        <dbReference type="EMBL" id="KMZ74240.1"/>
    </source>
</evidence>
<dbReference type="FunFam" id="3.30.70.1050:FF:000004">
    <property type="entry name" value="Trigger factor"/>
    <property type="match status" value="1"/>
</dbReference>
<gene>
    <name evidence="10" type="ORF">ZOSMA_132G00130</name>
</gene>
<keyword evidence="4" id="KW-0697">Rotamase</keyword>
<evidence type="ECO:0000256" key="3">
    <source>
        <dbReference type="ARBA" id="ARBA00013194"/>
    </source>
</evidence>
<dbReference type="Gene3D" id="3.10.50.40">
    <property type="match status" value="1"/>
</dbReference>
<dbReference type="PANTHER" id="PTHR30560:SF3">
    <property type="entry name" value="TRIGGER FACTOR-LIKE PROTEIN TIG, CHLOROPLASTIC"/>
    <property type="match status" value="1"/>
</dbReference>
<dbReference type="InterPro" id="IPR008880">
    <property type="entry name" value="Trigger_fac_C"/>
</dbReference>
<dbReference type="InterPro" id="IPR037041">
    <property type="entry name" value="Trigger_fac_C_sf"/>
</dbReference>
<comment type="catalytic activity">
    <reaction evidence="1">
        <text>[protein]-peptidylproline (omega=180) = [protein]-peptidylproline (omega=0)</text>
        <dbReference type="Rhea" id="RHEA:16237"/>
        <dbReference type="Rhea" id="RHEA-COMP:10747"/>
        <dbReference type="Rhea" id="RHEA-COMP:10748"/>
        <dbReference type="ChEBI" id="CHEBI:83833"/>
        <dbReference type="ChEBI" id="CHEBI:83834"/>
        <dbReference type="EC" id="5.2.1.8"/>
    </reaction>
</comment>
<dbReference type="GO" id="GO:0043335">
    <property type="term" value="P:protein unfolding"/>
    <property type="evidence" value="ECO:0000318"/>
    <property type="project" value="GO_Central"/>
</dbReference>